<evidence type="ECO:0000313" key="2">
    <source>
        <dbReference type="Proteomes" id="UP001213771"/>
    </source>
</evidence>
<dbReference type="RefSeq" id="WP_057275021.1">
    <property type="nucleotide sequence ID" value="NZ_JBEVAE010000027.1"/>
</dbReference>
<organism evidence="1 2">
    <name type="scientific">Priestia megaterium</name>
    <name type="common">Bacillus megaterium</name>
    <dbReference type="NCBI Taxonomy" id="1404"/>
    <lineage>
        <taxon>Bacteria</taxon>
        <taxon>Bacillati</taxon>
        <taxon>Bacillota</taxon>
        <taxon>Bacilli</taxon>
        <taxon>Bacillales</taxon>
        <taxon>Bacillaceae</taxon>
        <taxon>Priestia</taxon>
    </lineage>
</organism>
<sequence>MILFDEDIYQSIQDDIVEHKMRCRGDIVADVCNKFRYEQKKKWNVTTLTEAASSELKNDVKKDYNKLQLGDNNVNKRVLIARDTGQFSPSEFNKKAAST</sequence>
<protein>
    <submittedName>
        <fullName evidence="1">Uncharacterized protein</fullName>
    </submittedName>
</protein>
<proteinExistence type="predicted"/>
<reference evidence="1 2" key="1">
    <citation type="submission" date="2023-02" db="EMBL/GenBank/DDBJ databases">
        <authorList>
            <person name="Olszewska D."/>
        </authorList>
    </citation>
    <scope>NUCLEOTIDE SEQUENCE [LARGE SCALE GENOMIC DNA]</scope>
    <source>
        <strain evidence="1 2">FDU301</strain>
    </source>
</reference>
<name>A0ABD4WUM1_PRIMG</name>
<dbReference type="Proteomes" id="UP001213771">
    <property type="component" value="Unassembled WGS sequence"/>
</dbReference>
<dbReference type="AlphaFoldDB" id="A0ABD4WUM1"/>
<gene>
    <name evidence="1" type="ORF">PVE99_14930</name>
</gene>
<evidence type="ECO:0000313" key="1">
    <source>
        <dbReference type="EMBL" id="MDD9783681.1"/>
    </source>
</evidence>
<accession>A0ABD4WUM1</accession>
<dbReference type="EMBL" id="JARAOX010000172">
    <property type="protein sequence ID" value="MDD9783681.1"/>
    <property type="molecule type" value="Genomic_DNA"/>
</dbReference>
<comment type="caution">
    <text evidence="1">The sequence shown here is derived from an EMBL/GenBank/DDBJ whole genome shotgun (WGS) entry which is preliminary data.</text>
</comment>